<organism evidence="2 3">
    <name type="scientific">Araneus ventricosus</name>
    <name type="common">Orbweaver spider</name>
    <name type="synonym">Epeira ventricosa</name>
    <dbReference type="NCBI Taxonomy" id="182803"/>
    <lineage>
        <taxon>Eukaryota</taxon>
        <taxon>Metazoa</taxon>
        <taxon>Ecdysozoa</taxon>
        <taxon>Arthropoda</taxon>
        <taxon>Chelicerata</taxon>
        <taxon>Arachnida</taxon>
        <taxon>Araneae</taxon>
        <taxon>Araneomorphae</taxon>
        <taxon>Entelegynae</taxon>
        <taxon>Araneoidea</taxon>
        <taxon>Araneidae</taxon>
        <taxon>Araneus</taxon>
    </lineage>
</organism>
<comment type="caution">
    <text evidence="2">The sequence shown here is derived from an EMBL/GenBank/DDBJ whole genome shotgun (WGS) entry which is preliminary data.</text>
</comment>
<feature type="chain" id="PRO_5021256429" evidence="1">
    <location>
        <begin position="24"/>
        <end position="239"/>
    </location>
</feature>
<proteinExistence type="predicted"/>
<name>A0A4Y2L019_ARAVE</name>
<keyword evidence="3" id="KW-1185">Reference proteome</keyword>
<reference evidence="2 3" key="1">
    <citation type="journal article" date="2019" name="Sci. Rep.">
        <title>Orb-weaving spider Araneus ventricosus genome elucidates the spidroin gene catalogue.</title>
        <authorList>
            <person name="Kono N."/>
            <person name="Nakamura H."/>
            <person name="Ohtoshi R."/>
            <person name="Moran D.A.P."/>
            <person name="Shinohara A."/>
            <person name="Yoshida Y."/>
            <person name="Fujiwara M."/>
            <person name="Mori M."/>
            <person name="Tomita M."/>
            <person name="Arakawa K."/>
        </authorList>
    </citation>
    <scope>NUCLEOTIDE SEQUENCE [LARGE SCALE GENOMIC DNA]</scope>
</reference>
<sequence length="239" mass="28291">MFFRIIVVSTLFLVLSKIPEISSARRSSICTLDHAVLRHIPRTTTAFHVFCGNLEQYFGCVDRNRELFVGKNIQKLTRVQNILQKAENFVRKKLCRKENWQQDFLRNATCFRRIWKSRAYCKKFADLAIEKYEEKIKQTNLSIQKFMNVTRECMEVSMHAVCFSVGISEICGFDANYLYMKIFDGTRYYSIMCPQYKYEEAQRRAAIIASRADLKICISKNYPYPCLKVFKEENLDEYF</sequence>
<evidence type="ECO:0000313" key="3">
    <source>
        <dbReference type="Proteomes" id="UP000499080"/>
    </source>
</evidence>
<protein>
    <submittedName>
        <fullName evidence="2">Uncharacterized protein</fullName>
    </submittedName>
</protein>
<evidence type="ECO:0000256" key="1">
    <source>
        <dbReference type="SAM" id="SignalP"/>
    </source>
</evidence>
<keyword evidence="1" id="KW-0732">Signal</keyword>
<dbReference type="EMBL" id="BGPR01005136">
    <property type="protein sequence ID" value="GBN07143.1"/>
    <property type="molecule type" value="Genomic_DNA"/>
</dbReference>
<feature type="signal peptide" evidence="1">
    <location>
        <begin position="1"/>
        <end position="23"/>
    </location>
</feature>
<dbReference type="AlphaFoldDB" id="A0A4Y2L019"/>
<gene>
    <name evidence="2" type="ORF">AVEN_266112_1</name>
</gene>
<accession>A0A4Y2L019</accession>
<dbReference type="Proteomes" id="UP000499080">
    <property type="component" value="Unassembled WGS sequence"/>
</dbReference>
<evidence type="ECO:0000313" key="2">
    <source>
        <dbReference type="EMBL" id="GBN07143.1"/>
    </source>
</evidence>